<dbReference type="Pfam" id="PF11778">
    <property type="entry name" value="SID"/>
    <property type="match status" value="1"/>
</dbReference>
<feature type="compositionally biased region" description="Acidic residues" evidence="2">
    <location>
        <begin position="560"/>
        <end position="569"/>
    </location>
</feature>
<feature type="region of interest" description="Disordered" evidence="2">
    <location>
        <begin position="67"/>
        <end position="133"/>
    </location>
</feature>
<dbReference type="InterPro" id="IPR021750">
    <property type="entry name" value="Sid4-like"/>
</dbReference>
<feature type="compositionally biased region" description="Acidic residues" evidence="2">
    <location>
        <begin position="420"/>
        <end position="434"/>
    </location>
</feature>
<evidence type="ECO:0000256" key="1">
    <source>
        <dbReference type="SAM" id="Coils"/>
    </source>
</evidence>
<gene>
    <name evidence="3" type="ORF">G7K_3307-t1</name>
</gene>
<keyword evidence="4" id="KW-1185">Reference proteome</keyword>
<feature type="compositionally biased region" description="Polar residues" evidence="2">
    <location>
        <begin position="307"/>
        <end position="325"/>
    </location>
</feature>
<accession>A0A0E9NH29</accession>
<feature type="compositionally biased region" description="Polar residues" evidence="2">
    <location>
        <begin position="169"/>
        <end position="183"/>
    </location>
</feature>
<reference evidence="3 4" key="2">
    <citation type="journal article" date="2014" name="J. Gen. Appl. Microbiol.">
        <title>The early diverging ascomycetous budding yeast Saitoella complicata has three histone deacetylases belonging to the Clr6, Hos2, and Rpd3 lineages.</title>
        <authorList>
            <person name="Nishida H."/>
            <person name="Matsumoto T."/>
            <person name="Kondo S."/>
            <person name="Hamamoto M."/>
            <person name="Yoshikawa H."/>
        </authorList>
    </citation>
    <scope>NUCLEOTIDE SEQUENCE [LARGE SCALE GENOMIC DNA]</scope>
    <source>
        <strain evidence="3 4">NRRL Y-17804</strain>
    </source>
</reference>
<sequence length="876" mass="97824">MADELPSYLDNTASTAYRWGAKDLNESTNHGTIEDFDVGNDTSFNFKDYKLDSAKLDRVNKLAQILDGMKPRSTTDTRKVSSTSSAKSDTALHADHASLPPRSATSTPVQRASSQQSQHSRQQSPPHTAEQTRTRYDISLDTIHSSRPCSSVRISPALRHDRSFLDAASDTTHQTGLTSPSTTRHCRKTTHEPAPVSLEELPETEEFASAKSDGVKTQRDRMGSEGSAAPSWTSSVVREHLDEMLHGSEHIPSITVPKPPPVFPDTMSRSAPWGGIEKMKAALDYPSQSGVESEYAGDVDESEWQTTIDTTQRNGSGEGPFSSTPKHGERAGLGLVSGVEDTPIRQVPRVTPNTNSTVKEQRSAGARFGSDVVSPHQRRPRSPGETSRADATLGAGEIGYLMEDDVSQAPVNESELWERDVEEEDEERVVEDERDEKVKEMKDVMDKLSKECDRRGAIIDDLVANLTSLTQQPRPALQPSPEQEAELCAAKDEIRELREMMREMLQSQKLKEEEERIRVLREDELTRERAREMERLRKVSASMRSAKEGRSPVIEQQQDGQEELEDERDATESLQEKIGRWNELLSTPLPLGREGASTSARKPKSPTPKLTAPKSPLQRIENIPLQQRRAPSTRKAPSPIPPQNTFDRRGSEEKDIWLETYKRQWAEHEAGRQAAESRMAELQELLRRAETDIKELRATNAAAQAAAVAAEEQAQAIRTEAARAAFLADTRTAASAVGCGPAHDHHTRPLTPAAMPDANEPGLTREDRIYYRLQLYKVDRLCSNETGNILKNILIQLATPLDELPTSIQRLRNKLVEGKRLRRFAEDVHELVYEGERMAEGSVEKRCLGEMVARVGRFVKVAEKERERRRVGSGRY</sequence>
<protein>
    <submittedName>
        <fullName evidence="3">Uncharacterized protein</fullName>
    </submittedName>
</protein>
<feature type="region of interest" description="Disordered" evidence="2">
    <location>
        <begin position="167"/>
        <end position="233"/>
    </location>
</feature>
<proteinExistence type="predicted"/>
<feature type="region of interest" description="Disordered" evidence="2">
    <location>
        <begin position="535"/>
        <end position="652"/>
    </location>
</feature>
<reference evidence="3 4" key="1">
    <citation type="journal article" date="2011" name="J. Gen. Appl. Microbiol.">
        <title>Draft genome sequencing of the enigmatic yeast Saitoella complicata.</title>
        <authorList>
            <person name="Nishida H."/>
            <person name="Hamamoto M."/>
            <person name="Sugiyama J."/>
        </authorList>
    </citation>
    <scope>NUCLEOTIDE SEQUENCE [LARGE SCALE GENOMIC DNA]</scope>
    <source>
        <strain evidence="3 4">NRRL Y-17804</strain>
    </source>
</reference>
<keyword evidence="1" id="KW-0175">Coiled coil</keyword>
<reference evidence="3 4" key="3">
    <citation type="journal article" date="2015" name="Genome Announc.">
        <title>Draft Genome Sequence of the Archiascomycetous Yeast Saitoella complicata.</title>
        <authorList>
            <person name="Yamauchi K."/>
            <person name="Kondo S."/>
            <person name="Hamamoto M."/>
            <person name="Takahashi Y."/>
            <person name="Ogura Y."/>
            <person name="Hayashi T."/>
            <person name="Nishida H."/>
        </authorList>
    </citation>
    <scope>NUCLEOTIDE SEQUENCE [LARGE SCALE GENOMIC DNA]</scope>
    <source>
        <strain evidence="3 4">NRRL Y-17804</strain>
    </source>
</reference>
<feature type="region of interest" description="Disordered" evidence="2">
    <location>
        <begin position="403"/>
        <end position="439"/>
    </location>
</feature>
<dbReference type="OMA" id="ESQYIAN"/>
<comment type="caution">
    <text evidence="3">The sequence shown here is derived from an EMBL/GenBank/DDBJ whole genome shotgun (WGS) entry which is preliminary data.</text>
</comment>
<dbReference type="EMBL" id="BACD03000020">
    <property type="protein sequence ID" value="GAO49149.1"/>
    <property type="molecule type" value="Genomic_DNA"/>
</dbReference>
<feature type="compositionally biased region" description="Low complexity" evidence="2">
    <location>
        <begin position="110"/>
        <end position="127"/>
    </location>
</feature>
<organism evidence="3 4">
    <name type="scientific">Saitoella complicata (strain BCRC 22490 / CBS 7301 / JCM 7358 / NBRC 10748 / NRRL Y-17804)</name>
    <dbReference type="NCBI Taxonomy" id="698492"/>
    <lineage>
        <taxon>Eukaryota</taxon>
        <taxon>Fungi</taxon>
        <taxon>Dikarya</taxon>
        <taxon>Ascomycota</taxon>
        <taxon>Taphrinomycotina</taxon>
        <taxon>Taphrinomycotina incertae sedis</taxon>
        <taxon>Saitoella</taxon>
    </lineage>
</organism>
<evidence type="ECO:0000256" key="2">
    <source>
        <dbReference type="SAM" id="MobiDB-lite"/>
    </source>
</evidence>
<feature type="coiled-coil region" evidence="1">
    <location>
        <begin position="672"/>
        <end position="720"/>
    </location>
</feature>
<feature type="compositionally biased region" description="Basic and acidic residues" evidence="2">
    <location>
        <begin position="69"/>
        <end position="79"/>
    </location>
</feature>
<evidence type="ECO:0000313" key="3">
    <source>
        <dbReference type="EMBL" id="GAO49149.1"/>
    </source>
</evidence>
<dbReference type="STRING" id="698492.A0A0E9NH29"/>
<feature type="region of interest" description="Disordered" evidence="2">
    <location>
        <begin position="307"/>
        <end position="391"/>
    </location>
</feature>
<feature type="compositionally biased region" description="Basic and acidic residues" evidence="2">
    <location>
        <begin position="570"/>
        <end position="580"/>
    </location>
</feature>
<feature type="compositionally biased region" description="Basic and acidic residues" evidence="2">
    <location>
        <begin position="213"/>
        <end position="223"/>
    </location>
</feature>
<evidence type="ECO:0000313" key="4">
    <source>
        <dbReference type="Proteomes" id="UP000033140"/>
    </source>
</evidence>
<dbReference type="AlphaFoldDB" id="A0A0E9NH29"/>
<dbReference type="Proteomes" id="UP000033140">
    <property type="component" value="Unassembled WGS sequence"/>
</dbReference>
<feature type="region of interest" description="Disordered" evidence="2">
    <location>
        <begin position="737"/>
        <end position="761"/>
    </location>
</feature>
<name>A0A0E9NH29_SAICN</name>